<dbReference type="Gene3D" id="3.30.1330.60">
    <property type="entry name" value="OmpA-like domain"/>
    <property type="match status" value="1"/>
</dbReference>
<dbReference type="InterPro" id="IPR036737">
    <property type="entry name" value="OmpA-like_sf"/>
</dbReference>
<dbReference type="Pfam" id="PF13677">
    <property type="entry name" value="MotB_plug"/>
    <property type="match status" value="1"/>
</dbReference>
<dbReference type="Proteomes" id="UP000198460">
    <property type="component" value="Unassembled WGS sequence"/>
</dbReference>
<gene>
    <name evidence="11" type="ORF">BSIN_0961</name>
</gene>
<dbReference type="NCBIfam" id="NF006548">
    <property type="entry name" value="PRK09041.1"/>
    <property type="match status" value="1"/>
</dbReference>
<evidence type="ECO:0000256" key="1">
    <source>
        <dbReference type="ARBA" id="ARBA00004162"/>
    </source>
</evidence>
<dbReference type="SUPFAM" id="SSF103088">
    <property type="entry name" value="OmpA-like"/>
    <property type="match status" value="1"/>
</dbReference>
<dbReference type="CDD" id="cd07185">
    <property type="entry name" value="OmpA_C-like"/>
    <property type="match status" value="1"/>
</dbReference>
<dbReference type="InterPro" id="IPR050330">
    <property type="entry name" value="Bact_OuterMem_StrucFunc"/>
</dbReference>
<name>A0A238HBH4_9BURK</name>
<evidence type="ECO:0000313" key="11">
    <source>
        <dbReference type="EMBL" id="SMG02520.1"/>
    </source>
</evidence>
<reference evidence="11 12" key="1">
    <citation type="submission" date="2017-04" db="EMBL/GenBank/DDBJ databases">
        <authorList>
            <person name="Afonso C.L."/>
            <person name="Miller P.J."/>
            <person name="Scott M.A."/>
            <person name="Spackman E."/>
            <person name="Goraichik I."/>
            <person name="Dimitrov K.M."/>
            <person name="Suarez D.L."/>
            <person name="Swayne D.E."/>
        </authorList>
    </citation>
    <scope>NUCLEOTIDE SEQUENCE [LARGE SCALE GENOMIC DNA]</scope>
    <source>
        <strain evidence="11">LMG 28154</strain>
    </source>
</reference>
<accession>A0A238HBH4</accession>
<dbReference type="AlphaFoldDB" id="A0A238HBH4"/>
<feature type="region of interest" description="Disordered" evidence="8">
    <location>
        <begin position="1"/>
        <end position="23"/>
    </location>
</feature>
<keyword evidence="11" id="KW-0966">Cell projection</keyword>
<evidence type="ECO:0000256" key="9">
    <source>
        <dbReference type="SAM" id="Phobius"/>
    </source>
</evidence>
<feature type="transmembrane region" description="Helical" evidence="9">
    <location>
        <begin position="28"/>
        <end position="47"/>
    </location>
</feature>
<dbReference type="Pfam" id="PF00691">
    <property type="entry name" value="OmpA"/>
    <property type="match status" value="1"/>
</dbReference>
<dbReference type="RefSeq" id="WP_089341940.1">
    <property type="nucleotide sequence ID" value="NZ_FXAN01000106.1"/>
</dbReference>
<dbReference type="PROSITE" id="PS51123">
    <property type="entry name" value="OMPA_2"/>
    <property type="match status" value="1"/>
</dbReference>
<comment type="similarity">
    <text evidence="2">Belongs to the MotB family.</text>
</comment>
<keyword evidence="11" id="KW-0969">Cilium</keyword>
<dbReference type="EMBL" id="FXAN01000106">
    <property type="protein sequence ID" value="SMG02520.1"/>
    <property type="molecule type" value="Genomic_DNA"/>
</dbReference>
<evidence type="ECO:0000256" key="4">
    <source>
        <dbReference type="ARBA" id="ARBA00022692"/>
    </source>
</evidence>
<feature type="domain" description="OmpA-like" evidence="10">
    <location>
        <begin position="168"/>
        <end position="288"/>
    </location>
</feature>
<dbReference type="PANTHER" id="PTHR30329:SF18">
    <property type="entry name" value="MOTILITY PROTEIN B"/>
    <property type="match status" value="1"/>
</dbReference>
<evidence type="ECO:0000256" key="7">
    <source>
        <dbReference type="PROSITE-ProRule" id="PRU00473"/>
    </source>
</evidence>
<keyword evidence="11" id="KW-0282">Flagellum</keyword>
<keyword evidence="6 7" id="KW-0472">Membrane</keyword>
<comment type="subcellular location">
    <subcellularLocation>
        <location evidence="1">Cell membrane</location>
        <topology evidence="1">Single-pass membrane protein</topology>
    </subcellularLocation>
</comment>
<evidence type="ECO:0000256" key="5">
    <source>
        <dbReference type="ARBA" id="ARBA00022989"/>
    </source>
</evidence>
<evidence type="ECO:0000256" key="8">
    <source>
        <dbReference type="SAM" id="MobiDB-lite"/>
    </source>
</evidence>
<evidence type="ECO:0000256" key="6">
    <source>
        <dbReference type="ARBA" id="ARBA00023136"/>
    </source>
</evidence>
<proteinExistence type="inferred from homology"/>
<evidence type="ECO:0000259" key="10">
    <source>
        <dbReference type="PROSITE" id="PS51123"/>
    </source>
</evidence>
<keyword evidence="5 9" id="KW-1133">Transmembrane helix</keyword>
<dbReference type="GO" id="GO:0005886">
    <property type="term" value="C:plasma membrane"/>
    <property type="evidence" value="ECO:0007669"/>
    <property type="project" value="UniProtKB-SubCell"/>
</dbReference>
<dbReference type="InterPro" id="IPR025713">
    <property type="entry name" value="MotB-like_N_dom"/>
</dbReference>
<keyword evidence="4 9" id="KW-0812">Transmembrane</keyword>
<evidence type="ECO:0000256" key="3">
    <source>
        <dbReference type="ARBA" id="ARBA00022475"/>
    </source>
</evidence>
<keyword evidence="3" id="KW-1003">Cell membrane</keyword>
<evidence type="ECO:0000256" key="2">
    <source>
        <dbReference type="ARBA" id="ARBA00008914"/>
    </source>
</evidence>
<sequence>MSKGKDQAVIVKRVSPPRKGHHGGAWKLAYADFMTAMMAFFLLMWLLSAATPVQLKGIAEYFNTPLKAALFGGDRSADDSSIIKGGGRDLSSIDAGATRRTDGATNLAERIVRRDDDESRAHAQGSLERREQVRLHDLQIKLMAAIEANPTLRQFKQQIRIDSTLMGLRIEIVDSQKRPMFAMSSDAVEPYMRDILREIGKTLNDVPNRIVVQGHTDAVPYAGGDKGYSNWELSADRANASRRELVVGGMDEAKVLRVLGLASTQNLNKADPLDPENRRISIIVLNRRSEEALMRDDTTTTTLSSDAAGSARVAQQIAAPEAAAGASGISGAEVSGAHGASSGMAAGGAASQAGAVSAGGTSAIIRASVAARSSGAATPFAGAGSAQKP</sequence>
<dbReference type="InterPro" id="IPR006665">
    <property type="entry name" value="OmpA-like"/>
</dbReference>
<protein>
    <submittedName>
        <fullName evidence="11">Flagellar motor rotation protein MotB</fullName>
    </submittedName>
</protein>
<dbReference type="PANTHER" id="PTHR30329">
    <property type="entry name" value="STATOR ELEMENT OF FLAGELLAR MOTOR COMPLEX"/>
    <property type="match status" value="1"/>
</dbReference>
<organism evidence="11 12">
    <name type="scientific">Burkholderia singularis</name>
    <dbReference type="NCBI Taxonomy" id="1503053"/>
    <lineage>
        <taxon>Bacteria</taxon>
        <taxon>Pseudomonadati</taxon>
        <taxon>Pseudomonadota</taxon>
        <taxon>Betaproteobacteria</taxon>
        <taxon>Burkholderiales</taxon>
        <taxon>Burkholderiaceae</taxon>
        <taxon>Burkholderia</taxon>
        <taxon>pseudomallei group</taxon>
    </lineage>
</organism>
<evidence type="ECO:0000313" key="12">
    <source>
        <dbReference type="Proteomes" id="UP000198460"/>
    </source>
</evidence>